<name>A0ABP0CF99_9PEZI</name>
<sequence length="54" mass="6348">MSDKRFVQNWDAPGVYRDVLVAFVEELKPSAHVVKKIVDDMSRRGYQFTYRGLE</sequence>
<evidence type="ECO:0000313" key="2">
    <source>
        <dbReference type="Proteomes" id="UP001642405"/>
    </source>
</evidence>
<evidence type="ECO:0000313" key="1">
    <source>
        <dbReference type="EMBL" id="CAK7230734.1"/>
    </source>
</evidence>
<comment type="caution">
    <text evidence="1">The sequence shown here is derived from an EMBL/GenBank/DDBJ whole genome shotgun (WGS) entry which is preliminary data.</text>
</comment>
<dbReference type="EMBL" id="CAWUHB010000055">
    <property type="protein sequence ID" value="CAK7230734.1"/>
    <property type="molecule type" value="Genomic_DNA"/>
</dbReference>
<keyword evidence="2" id="KW-1185">Reference proteome</keyword>
<accession>A0ABP0CF99</accession>
<gene>
    <name evidence="1" type="ORF">SCUCBS95973_007672</name>
</gene>
<dbReference type="Proteomes" id="UP001642405">
    <property type="component" value="Unassembled WGS sequence"/>
</dbReference>
<reference evidence="1 2" key="1">
    <citation type="submission" date="2024-01" db="EMBL/GenBank/DDBJ databases">
        <authorList>
            <person name="Allen C."/>
            <person name="Tagirdzhanova G."/>
        </authorList>
    </citation>
    <scope>NUCLEOTIDE SEQUENCE [LARGE SCALE GENOMIC DNA]</scope>
</reference>
<protein>
    <recommendedName>
        <fullName evidence="3">Clr5 domain-containing protein</fullName>
    </recommendedName>
</protein>
<organism evidence="1 2">
    <name type="scientific">Sporothrix curviconia</name>
    <dbReference type="NCBI Taxonomy" id="1260050"/>
    <lineage>
        <taxon>Eukaryota</taxon>
        <taxon>Fungi</taxon>
        <taxon>Dikarya</taxon>
        <taxon>Ascomycota</taxon>
        <taxon>Pezizomycotina</taxon>
        <taxon>Sordariomycetes</taxon>
        <taxon>Sordariomycetidae</taxon>
        <taxon>Ophiostomatales</taxon>
        <taxon>Ophiostomataceae</taxon>
        <taxon>Sporothrix</taxon>
    </lineage>
</organism>
<proteinExistence type="predicted"/>
<evidence type="ECO:0008006" key="3">
    <source>
        <dbReference type="Google" id="ProtNLM"/>
    </source>
</evidence>